<comment type="caution">
    <text evidence="2">The sequence shown here is derived from an EMBL/GenBank/DDBJ whole genome shotgun (WGS) entry which is preliminary data.</text>
</comment>
<evidence type="ECO:0000256" key="1">
    <source>
        <dbReference type="SAM" id="MobiDB-lite"/>
    </source>
</evidence>
<feature type="region of interest" description="Disordered" evidence="1">
    <location>
        <begin position="1"/>
        <end position="21"/>
    </location>
</feature>
<reference evidence="2" key="1">
    <citation type="submission" date="2023-11" db="EMBL/GenBank/DDBJ databases">
        <authorList>
            <person name="De Vega J J."/>
            <person name="De Vega J J."/>
        </authorList>
    </citation>
    <scope>NUCLEOTIDE SEQUENCE</scope>
</reference>
<dbReference type="EMBL" id="CAVNYO010000402">
    <property type="protein sequence ID" value="CAK5274377.1"/>
    <property type="molecule type" value="Genomic_DNA"/>
</dbReference>
<dbReference type="AlphaFoldDB" id="A0AAD2K1V8"/>
<keyword evidence="3" id="KW-1185">Reference proteome</keyword>
<evidence type="ECO:0000313" key="2">
    <source>
        <dbReference type="EMBL" id="CAK5274377.1"/>
    </source>
</evidence>
<dbReference type="Proteomes" id="UP001295794">
    <property type="component" value="Unassembled WGS sequence"/>
</dbReference>
<feature type="non-terminal residue" evidence="2">
    <location>
        <position position="79"/>
    </location>
</feature>
<protein>
    <submittedName>
        <fullName evidence="2">Uncharacterized protein</fullName>
    </submittedName>
</protein>
<gene>
    <name evidence="2" type="ORF">MYCIT1_LOCUS21547</name>
</gene>
<evidence type="ECO:0000313" key="3">
    <source>
        <dbReference type="Proteomes" id="UP001295794"/>
    </source>
</evidence>
<proteinExistence type="predicted"/>
<organism evidence="2 3">
    <name type="scientific">Mycena citricolor</name>
    <dbReference type="NCBI Taxonomy" id="2018698"/>
    <lineage>
        <taxon>Eukaryota</taxon>
        <taxon>Fungi</taxon>
        <taxon>Dikarya</taxon>
        <taxon>Basidiomycota</taxon>
        <taxon>Agaricomycotina</taxon>
        <taxon>Agaricomycetes</taxon>
        <taxon>Agaricomycetidae</taxon>
        <taxon>Agaricales</taxon>
        <taxon>Marasmiineae</taxon>
        <taxon>Mycenaceae</taxon>
        <taxon>Mycena</taxon>
    </lineage>
</organism>
<sequence>RVEKSNLGLGPPSLRASLGMRGPDVMEPGHYMNSTTLMCLVLVDTLTDKQPARQRDTCGNWMRLCSWSSQSRRLGLLGL</sequence>
<accession>A0AAD2K1V8</accession>
<name>A0AAD2K1V8_9AGAR</name>